<evidence type="ECO:0000313" key="10">
    <source>
        <dbReference type="Proteomes" id="UP000013085"/>
    </source>
</evidence>
<dbReference type="Proteomes" id="UP000013085">
    <property type="component" value="Unassembled WGS sequence"/>
</dbReference>
<dbReference type="GO" id="GO:0005886">
    <property type="term" value="C:plasma membrane"/>
    <property type="evidence" value="ECO:0007669"/>
    <property type="project" value="UniProtKB-SubCell"/>
</dbReference>
<keyword evidence="3" id="KW-1003">Cell membrane</keyword>
<keyword evidence="5 7" id="KW-1133">Transmembrane helix</keyword>
<sequence length="278" mass="30373">MVQSLKRLFKSNYLFTLGVIICLAWIAAAILAPALAPYDPIVQDLGQRLKAPSPEHWFGTDNFGRDIFSRVLYGGRYSLLAGCLTVVIAGFIGTFYGAIAGYVGGWVDNAMMRFSEMILSFPSLILAMIINAVMGSNLFNTMFALIVVAWPTYARMMRSVVLSVKENEYVAASQVLGASKIRILMKEVIPNSISSVLIMATTDIGNQILMFSTLSFLGLGSAPPTPEWGMMVSDGADYFNKFWVAGFPGLAIFTMAVGANFIGDGLRDLLDPKLRKQF</sequence>
<dbReference type="GeneID" id="57963290"/>
<proteinExistence type="inferred from homology"/>
<dbReference type="SUPFAM" id="SSF161098">
    <property type="entry name" value="MetI-like"/>
    <property type="match status" value="1"/>
</dbReference>
<dbReference type="GO" id="GO:0055085">
    <property type="term" value="P:transmembrane transport"/>
    <property type="evidence" value="ECO:0007669"/>
    <property type="project" value="InterPro"/>
</dbReference>
<keyword evidence="6 7" id="KW-0472">Membrane</keyword>
<feature type="transmembrane region" description="Helical" evidence="7">
    <location>
        <begin position="124"/>
        <end position="149"/>
    </location>
</feature>
<comment type="similarity">
    <text evidence="7">Belongs to the binding-protein-dependent transport system permease family.</text>
</comment>
<keyword evidence="2 7" id="KW-0813">Transport</keyword>
<dbReference type="HOGENOM" id="CLU_028518_1_1_9"/>
<dbReference type="Pfam" id="PF00528">
    <property type="entry name" value="BPD_transp_1"/>
    <property type="match status" value="1"/>
</dbReference>
<dbReference type="RefSeq" id="WP_002585722.1">
    <property type="nucleotide sequence ID" value="NZ_KB851021.1"/>
</dbReference>
<protein>
    <submittedName>
        <fullName evidence="9">Peptide/nickel ABC transporter permease</fullName>
    </submittedName>
</protein>
<evidence type="ECO:0000259" key="8">
    <source>
        <dbReference type="PROSITE" id="PS50928"/>
    </source>
</evidence>
<evidence type="ECO:0000256" key="7">
    <source>
        <dbReference type="RuleBase" id="RU363032"/>
    </source>
</evidence>
<gene>
    <name evidence="9" type="ORF">HMPREF1090_02585</name>
</gene>
<organism evidence="9 10">
    <name type="scientific">[Clostridium] clostridioforme 90A8</name>
    <dbReference type="NCBI Taxonomy" id="999408"/>
    <lineage>
        <taxon>Bacteria</taxon>
        <taxon>Bacillati</taxon>
        <taxon>Bacillota</taxon>
        <taxon>Clostridia</taxon>
        <taxon>Lachnospirales</taxon>
        <taxon>Lachnospiraceae</taxon>
        <taxon>Enterocloster</taxon>
    </lineage>
</organism>
<feature type="transmembrane region" description="Helical" evidence="7">
    <location>
        <begin position="12"/>
        <end position="36"/>
    </location>
</feature>
<dbReference type="PROSITE" id="PS50928">
    <property type="entry name" value="ABC_TM1"/>
    <property type="match status" value="1"/>
</dbReference>
<dbReference type="InterPro" id="IPR050366">
    <property type="entry name" value="BP-dependent_transpt_permease"/>
</dbReference>
<keyword evidence="4 7" id="KW-0812">Transmembrane</keyword>
<evidence type="ECO:0000256" key="4">
    <source>
        <dbReference type="ARBA" id="ARBA00022692"/>
    </source>
</evidence>
<dbReference type="PATRIC" id="fig|999408.3.peg.2793"/>
<dbReference type="PANTHER" id="PTHR43386:SF1">
    <property type="entry name" value="D,D-DIPEPTIDE TRANSPORT SYSTEM PERMEASE PROTEIN DDPC-RELATED"/>
    <property type="match status" value="1"/>
</dbReference>
<feature type="transmembrane region" description="Helical" evidence="7">
    <location>
        <begin position="79"/>
        <end position="103"/>
    </location>
</feature>
<evidence type="ECO:0000256" key="5">
    <source>
        <dbReference type="ARBA" id="ARBA00022989"/>
    </source>
</evidence>
<evidence type="ECO:0000313" key="9">
    <source>
        <dbReference type="EMBL" id="ENZ13690.1"/>
    </source>
</evidence>
<dbReference type="Gene3D" id="1.10.3720.10">
    <property type="entry name" value="MetI-like"/>
    <property type="match status" value="1"/>
</dbReference>
<dbReference type="Pfam" id="PF12911">
    <property type="entry name" value="OppC_N"/>
    <property type="match status" value="1"/>
</dbReference>
<dbReference type="InterPro" id="IPR025966">
    <property type="entry name" value="OppC_N"/>
</dbReference>
<accession>A0A0E2H9N2</accession>
<reference evidence="9 10" key="1">
    <citation type="submission" date="2013-01" db="EMBL/GenBank/DDBJ databases">
        <title>The Genome Sequence of Clostridium clostridioforme 90A8.</title>
        <authorList>
            <consortium name="The Broad Institute Genome Sequencing Platform"/>
            <person name="Earl A."/>
            <person name="Ward D."/>
            <person name="Feldgarden M."/>
            <person name="Gevers D."/>
            <person name="Courvalin P."/>
            <person name="Lambert T."/>
            <person name="Walker B."/>
            <person name="Young S.K."/>
            <person name="Zeng Q."/>
            <person name="Gargeya S."/>
            <person name="Fitzgerald M."/>
            <person name="Haas B."/>
            <person name="Abouelleil A."/>
            <person name="Alvarado L."/>
            <person name="Arachchi H.M."/>
            <person name="Berlin A.M."/>
            <person name="Chapman S.B."/>
            <person name="Dewar J."/>
            <person name="Goldberg J."/>
            <person name="Griggs A."/>
            <person name="Gujja S."/>
            <person name="Hansen M."/>
            <person name="Howarth C."/>
            <person name="Imamovic A."/>
            <person name="Larimer J."/>
            <person name="McCowan C."/>
            <person name="Murphy C."/>
            <person name="Neiman D."/>
            <person name="Pearson M."/>
            <person name="Priest M."/>
            <person name="Roberts A."/>
            <person name="Saif S."/>
            <person name="Shea T."/>
            <person name="Sisk P."/>
            <person name="Sykes S."/>
            <person name="Wortman J."/>
            <person name="Nusbaum C."/>
            <person name="Birren B."/>
        </authorList>
    </citation>
    <scope>NUCLEOTIDE SEQUENCE [LARGE SCALE GENOMIC DNA]</scope>
    <source>
        <strain evidence="9 10">90A8</strain>
    </source>
</reference>
<evidence type="ECO:0000256" key="1">
    <source>
        <dbReference type="ARBA" id="ARBA00004651"/>
    </source>
</evidence>
<evidence type="ECO:0000256" key="2">
    <source>
        <dbReference type="ARBA" id="ARBA00022448"/>
    </source>
</evidence>
<dbReference type="InterPro" id="IPR000515">
    <property type="entry name" value="MetI-like"/>
</dbReference>
<dbReference type="EMBL" id="AGYR01000029">
    <property type="protein sequence ID" value="ENZ13690.1"/>
    <property type="molecule type" value="Genomic_DNA"/>
</dbReference>
<comment type="caution">
    <text evidence="9">The sequence shown here is derived from an EMBL/GenBank/DDBJ whole genome shotgun (WGS) entry which is preliminary data.</text>
</comment>
<evidence type="ECO:0000256" key="3">
    <source>
        <dbReference type="ARBA" id="ARBA00022475"/>
    </source>
</evidence>
<feature type="domain" description="ABC transmembrane type-1" evidence="8">
    <location>
        <begin position="75"/>
        <end position="263"/>
    </location>
</feature>
<comment type="subcellular location">
    <subcellularLocation>
        <location evidence="1 7">Cell membrane</location>
        <topology evidence="1 7">Multi-pass membrane protein</topology>
    </subcellularLocation>
</comment>
<name>A0A0E2H9N2_9FIRM</name>
<evidence type="ECO:0000256" key="6">
    <source>
        <dbReference type="ARBA" id="ARBA00023136"/>
    </source>
</evidence>
<dbReference type="PANTHER" id="PTHR43386">
    <property type="entry name" value="OLIGOPEPTIDE TRANSPORT SYSTEM PERMEASE PROTEIN APPC"/>
    <property type="match status" value="1"/>
</dbReference>
<dbReference type="CDD" id="cd06261">
    <property type="entry name" value="TM_PBP2"/>
    <property type="match status" value="1"/>
</dbReference>
<feature type="transmembrane region" description="Helical" evidence="7">
    <location>
        <begin position="242"/>
        <end position="263"/>
    </location>
</feature>
<dbReference type="AlphaFoldDB" id="A0A0E2H9N2"/>
<dbReference type="InterPro" id="IPR035906">
    <property type="entry name" value="MetI-like_sf"/>
</dbReference>